<dbReference type="EMBL" id="JEMY01000001">
    <property type="protein sequence ID" value="EXI91243.1"/>
    <property type="molecule type" value="Genomic_DNA"/>
</dbReference>
<evidence type="ECO:0000259" key="1">
    <source>
        <dbReference type="Pfam" id="PF22481"/>
    </source>
</evidence>
<dbReference type="AlphaFoldDB" id="A0A011P8E9"/>
<gene>
    <name evidence="2" type="ORF">AW11_00053</name>
</gene>
<protein>
    <recommendedName>
        <fullName evidence="1">DUF6985 domain-containing protein</fullName>
    </recommendedName>
</protein>
<name>A0A011P8E9_ACCRE</name>
<sequence length="159" mass="17015">MFDLFKSAPFSDPQLGELVRSRGHWRGSISLGADESVPLAVSGTRNEPDAQALQAAREVATRFAGWRPTIEQALLEHYGPYAESLARGELSEASAAFPRLADASQVWGAVSLVAVTVSSLDGKASTELAYSTLWDEEHTVGACFEGDEFIELCGSVVPV</sequence>
<organism evidence="2 3">
    <name type="scientific">Accumulibacter regalis</name>
    <dbReference type="NCBI Taxonomy" id="522306"/>
    <lineage>
        <taxon>Bacteria</taxon>
        <taxon>Pseudomonadati</taxon>
        <taxon>Pseudomonadota</taxon>
        <taxon>Betaproteobacteria</taxon>
        <taxon>Candidatus Accumulibacter</taxon>
    </lineage>
</organism>
<dbReference type="PATRIC" id="fig|1454004.3.peg.53"/>
<comment type="caution">
    <text evidence="2">The sequence shown here is derived from an EMBL/GenBank/DDBJ whole genome shotgun (WGS) entry which is preliminary data.</text>
</comment>
<accession>A0A011P8E9</accession>
<dbReference type="InterPro" id="IPR054254">
    <property type="entry name" value="DUF6985"/>
</dbReference>
<proteinExistence type="predicted"/>
<dbReference type="Proteomes" id="UP000022141">
    <property type="component" value="Unassembled WGS sequence"/>
</dbReference>
<evidence type="ECO:0000313" key="2">
    <source>
        <dbReference type="EMBL" id="EXI91243.1"/>
    </source>
</evidence>
<feature type="domain" description="DUF6985" evidence="1">
    <location>
        <begin position="16"/>
        <end position="151"/>
    </location>
</feature>
<keyword evidence="3" id="KW-1185">Reference proteome</keyword>
<dbReference type="Pfam" id="PF22481">
    <property type="entry name" value="DUF6985"/>
    <property type="match status" value="1"/>
</dbReference>
<reference evidence="2" key="1">
    <citation type="submission" date="2014-02" db="EMBL/GenBank/DDBJ databases">
        <title>Expanding our view of genomic diversity in Candidatus Accumulibacter clades.</title>
        <authorList>
            <person name="Skennerton C.T."/>
            <person name="Barr J.J."/>
            <person name="Slater F.R."/>
            <person name="Bond P.L."/>
            <person name="Tyson G.W."/>
        </authorList>
    </citation>
    <scope>NUCLEOTIDE SEQUENCE [LARGE SCALE GENOMIC DNA]</scope>
</reference>
<evidence type="ECO:0000313" key="3">
    <source>
        <dbReference type="Proteomes" id="UP000022141"/>
    </source>
</evidence>